<dbReference type="Pfam" id="PF08817">
    <property type="entry name" value="YukD"/>
    <property type="match status" value="1"/>
</dbReference>
<evidence type="ECO:0000256" key="1">
    <source>
        <dbReference type="ARBA" id="ARBA00004651"/>
    </source>
</evidence>
<feature type="domain" description="EccD-like transmembrane" evidence="8">
    <location>
        <begin position="122"/>
        <end position="462"/>
    </location>
</feature>
<comment type="caution">
    <text evidence="9">The sequence shown here is derived from an EMBL/GenBank/DDBJ whole genome shotgun (WGS) entry which is preliminary data.</text>
</comment>
<dbReference type="EMBL" id="JAVREY010000015">
    <property type="protein sequence ID" value="MDT0464433.1"/>
    <property type="molecule type" value="Genomic_DNA"/>
</dbReference>
<proteinExistence type="inferred from homology"/>
<dbReference type="InterPro" id="IPR044049">
    <property type="entry name" value="EccD_transm"/>
</dbReference>
<dbReference type="PIRSF" id="PIRSF017804">
    <property type="entry name" value="Secretion_EccD1"/>
    <property type="match status" value="1"/>
</dbReference>
<evidence type="ECO:0000256" key="2">
    <source>
        <dbReference type="ARBA" id="ARBA00006162"/>
    </source>
</evidence>
<dbReference type="NCBIfam" id="TIGR03920">
    <property type="entry name" value="T7SS_EccD"/>
    <property type="match status" value="1"/>
</dbReference>
<dbReference type="InterPro" id="IPR006707">
    <property type="entry name" value="T7SS_EccD"/>
</dbReference>
<keyword evidence="4 7" id="KW-0812">Transmembrane</keyword>
<comment type="similarity">
    <text evidence="2">Belongs to the EccD/Snm4 family.</text>
</comment>
<dbReference type="RefSeq" id="WP_311695624.1">
    <property type="nucleotide sequence ID" value="NZ_JAVREY010000015.1"/>
</dbReference>
<feature type="transmembrane region" description="Helical" evidence="7">
    <location>
        <begin position="259"/>
        <end position="279"/>
    </location>
</feature>
<evidence type="ECO:0000313" key="9">
    <source>
        <dbReference type="EMBL" id="MDT0464433.1"/>
    </source>
</evidence>
<evidence type="ECO:0000256" key="3">
    <source>
        <dbReference type="ARBA" id="ARBA00022475"/>
    </source>
</evidence>
<accession>A0ABU2TTZ3</accession>
<keyword evidence="6 7" id="KW-0472">Membrane</keyword>
<sequence length="464" mass="48009">MTSPHAVTAPASEVCRVTVVGPTGQSDLAIPLTTPVSALLPVLVRHVTEDTADRGTPWVLQRLGEEPLDVDGTPATLGLRHGDILHLRPAEEPLPALHFDDVADGVAQAVDAMPGRWRPELTRGLALAMAVLALPALAAALFGLGPGAPTAVGTGVIAVLLAAGCVVAARLGADRGTVLVAGLGSMAFGALAGLAVRQGPHGGYAPGMPGVLAAAVCVVVLAVSLLALRPLPLVVPGTVLLTALAAAVGIGLMRAADWHGAQAVSVVAVAMFVLGHFGPRLTLRMARLRVPRLPHNAEELQEDIEPEPQERVESRVKLASAYLDTLSLSSALVYAGAFWYMTRGDGWIGWLLPLVFAGAVLLRSRGLNRSAQRVPMVVAGAIGLITVLLTRFAPAGTGARVTVVAVLLAAVAALLTAAWRLPRGRLLPVWGHSGDLLETITAIALLPLLLQALHAYSYFRSLAS</sequence>
<organism evidence="9 10">
    <name type="scientific">Streptomyces gibsoniae</name>
    <dbReference type="NCBI Taxonomy" id="3075529"/>
    <lineage>
        <taxon>Bacteria</taxon>
        <taxon>Bacillati</taxon>
        <taxon>Actinomycetota</taxon>
        <taxon>Actinomycetes</taxon>
        <taxon>Kitasatosporales</taxon>
        <taxon>Streptomycetaceae</taxon>
        <taxon>Streptomyces</taxon>
    </lineage>
</organism>
<comment type="subcellular location">
    <subcellularLocation>
        <location evidence="1">Cell membrane</location>
        <topology evidence="1">Multi-pass membrane protein</topology>
    </subcellularLocation>
</comment>
<keyword evidence="5 7" id="KW-1133">Transmembrane helix</keyword>
<feature type="transmembrane region" description="Helical" evidence="7">
    <location>
        <begin position="208"/>
        <end position="228"/>
    </location>
</feature>
<feature type="transmembrane region" description="Helical" evidence="7">
    <location>
        <begin position="178"/>
        <end position="196"/>
    </location>
</feature>
<protein>
    <submittedName>
        <fullName evidence="9">Type VII secretion integral membrane protein EccD</fullName>
    </submittedName>
</protein>
<feature type="transmembrane region" description="Helical" evidence="7">
    <location>
        <begin position="399"/>
        <end position="419"/>
    </location>
</feature>
<feature type="transmembrane region" description="Helical" evidence="7">
    <location>
        <begin position="151"/>
        <end position="171"/>
    </location>
</feature>
<feature type="transmembrane region" description="Helical" evidence="7">
    <location>
        <begin position="347"/>
        <end position="362"/>
    </location>
</feature>
<dbReference type="Pfam" id="PF19053">
    <property type="entry name" value="EccD"/>
    <property type="match status" value="1"/>
</dbReference>
<evidence type="ECO:0000256" key="4">
    <source>
        <dbReference type="ARBA" id="ARBA00022692"/>
    </source>
</evidence>
<feature type="transmembrane region" description="Helical" evidence="7">
    <location>
        <begin position="374"/>
        <end position="393"/>
    </location>
</feature>
<reference evidence="10" key="1">
    <citation type="submission" date="2023-07" db="EMBL/GenBank/DDBJ databases">
        <title>30 novel species of actinomycetes from the DSMZ collection.</title>
        <authorList>
            <person name="Nouioui I."/>
        </authorList>
    </citation>
    <scope>NUCLEOTIDE SEQUENCE [LARGE SCALE GENOMIC DNA]</scope>
    <source>
        <strain evidence="10">DSM 41699</strain>
    </source>
</reference>
<keyword evidence="10" id="KW-1185">Reference proteome</keyword>
<dbReference type="Gene3D" id="3.10.20.90">
    <property type="entry name" value="Phosphatidylinositol 3-kinase Catalytic Subunit, Chain A, domain 1"/>
    <property type="match status" value="1"/>
</dbReference>
<dbReference type="InterPro" id="IPR024962">
    <property type="entry name" value="YukD-like"/>
</dbReference>
<evidence type="ECO:0000313" key="10">
    <source>
        <dbReference type="Proteomes" id="UP001183809"/>
    </source>
</evidence>
<evidence type="ECO:0000256" key="7">
    <source>
        <dbReference type="SAM" id="Phobius"/>
    </source>
</evidence>
<evidence type="ECO:0000256" key="6">
    <source>
        <dbReference type="ARBA" id="ARBA00023136"/>
    </source>
</evidence>
<feature type="transmembrane region" description="Helical" evidence="7">
    <location>
        <begin position="233"/>
        <end position="253"/>
    </location>
</feature>
<keyword evidence="3" id="KW-1003">Cell membrane</keyword>
<name>A0ABU2TTZ3_9ACTN</name>
<feature type="transmembrane region" description="Helical" evidence="7">
    <location>
        <begin position="440"/>
        <end position="459"/>
    </location>
</feature>
<evidence type="ECO:0000259" key="8">
    <source>
        <dbReference type="Pfam" id="PF19053"/>
    </source>
</evidence>
<feature type="transmembrane region" description="Helical" evidence="7">
    <location>
        <begin position="125"/>
        <end position="145"/>
    </location>
</feature>
<evidence type="ECO:0000256" key="5">
    <source>
        <dbReference type="ARBA" id="ARBA00022989"/>
    </source>
</evidence>
<dbReference type="Proteomes" id="UP001183809">
    <property type="component" value="Unassembled WGS sequence"/>
</dbReference>
<gene>
    <name evidence="9" type="primary">eccD</name>
    <name evidence="9" type="ORF">RM764_15600</name>
</gene>